<evidence type="ECO:0000256" key="1">
    <source>
        <dbReference type="SAM" id="SignalP"/>
    </source>
</evidence>
<feature type="chain" id="PRO_5009608724" evidence="1">
    <location>
        <begin position="20"/>
        <end position="176"/>
    </location>
</feature>
<dbReference type="KEGG" id="glt:GlitD10_1314"/>
<accession>A0A1J0ACJ3</accession>
<dbReference type="EMBL" id="CP017675">
    <property type="protein sequence ID" value="APB33635.1"/>
    <property type="molecule type" value="Genomic_DNA"/>
</dbReference>
<evidence type="ECO:0000313" key="2">
    <source>
        <dbReference type="EMBL" id="APB33635.1"/>
    </source>
</evidence>
<keyword evidence="1" id="KW-0732">Signal</keyword>
<name>A0A1J0ACJ3_9CYAN</name>
<dbReference type="Proteomes" id="UP000180235">
    <property type="component" value="Chromosome"/>
</dbReference>
<organism evidence="2 3">
    <name type="scientific">Gloeomargarita lithophora Alchichica-D10</name>
    <dbReference type="NCBI Taxonomy" id="1188229"/>
    <lineage>
        <taxon>Bacteria</taxon>
        <taxon>Bacillati</taxon>
        <taxon>Cyanobacteriota</taxon>
        <taxon>Cyanophyceae</taxon>
        <taxon>Gloeomargaritales</taxon>
        <taxon>Gloeomargaritaceae</taxon>
        <taxon>Gloeomargarita</taxon>
    </lineage>
</organism>
<proteinExistence type="predicted"/>
<evidence type="ECO:0000313" key="3">
    <source>
        <dbReference type="Proteomes" id="UP000180235"/>
    </source>
</evidence>
<reference evidence="2 3" key="1">
    <citation type="submission" date="2016-10" db="EMBL/GenBank/DDBJ databases">
        <title>Description of Gloeomargarita lithophora gen. nov., sp. nov., a thylakoid-bearing basal-branching cyanobacterium with intracellular carbonates, and proposal for Gloeomargaritales ord. nov.</title>
        <authorList>
            <person name="Moreira D."/>
            <person name="Tavera R."/>
            <person name="Benzerara K."/>
            <person name="Skouri-Panet F."/>
            <person name="Couradeau E."/>
            <person name="Gerard E."/>
            <person name="Loussert C."/>
            <person name="Novelo E."/>
            <person name="Zivanovic Y."/>
            <person name="Lopez-Garcia P."/>
        </authorList>
    </citation>
    <scope>NUCLEOTIDE SEQUENCE [LARGE SCALE GENOMIC DNA]</scope>
    <source>
        <strain evidence="2 3">D10</strain>
    </source>
</reference>
<protein>
    <submittedName>
        <fullName evidence="2">Uncharacterized protein</fullName>
    </submittedName>
</protein>
<dbReference type="STRING" id="1188229.GlitD10_1314"/>
<feature type="signal peptide" evidence="1">
    <location>
        <begin position="1"/>
        <end position="19"/>
    </location>
</feature>
<gene>
    <name evidence="2" type="ORF">GlitD10_1314</name>
</gene>
<keyword evidence="3" id="KW-1185">Reference proteome</keyword>
<dbReference type="AlphaFoldDB" id="A0A1J0ACJ3"/>
<sequence>MVKATLAIFLAFIPQMAMAQTPVELLKLKLQSDNQVVRDIRFYGTDIDPNTSAVDEQFTLTIDGQNVPINPELARRLEGLRRSFSYDSLSGGIQVGQPGSPMCLMAGPARGMILETRYLTYENYKITNSGMKPVLTVAQNCLFTSKISPQNATAREEARAALEILFTLSHSLPQGS</sequence>